<reference evidence="2 3" key="1">
    <citation type="submission" date="2019-04" db="EMBL/GenBank/DDBJ databases">
        <authorList>
            <person name="Li Y."/>
            <person name="Wang J."/>
        </authorList>
    </citation>
    <scope>NUCLEOTIDE SEQUENCE [LARGE SCALE GENOMIC DNA]</scope>
    <source>
        <strain evidence="2 3">DSM 14668</strain>
    </source>
</reference>
<feature type="compositionally biased region" description="Low complexity" evidence="1">
    <location>
        <begin position="33"/>
        <end position="49"/>
    </location>
</feature>
<dbReference type="OrthoDB" id="5516058at2"/>
<dbReference type="GO" id="GO:0008233">
    <property type="term" value="F:peptidase activity"/>
    <property type="evidence" value="ECO:0007669"/>
    <property type="project" value="UniProtKB-KW"/>
</dbReference>
<feature type="region of interest" description="Disordered" evidence="1">
    <location>
        <begin position="21"/>
        <end position="51"/>
    </location>
</feature>
<proteinExistence type="predicted"/>
<dbReference type="GO" id="GO:0006508">
    <property type="term" value="P:proteolysis"/>
    <property type="evidence" value="ECO:0007669"/>
    <property type="project" value="UniProtKB-KW"/>
</dbReference>
<dbReference type="Gene3D" id="2.30.42.10">
    <property type="match status" value="1"/>
</dbReference>
<sequence length="196" mass="20910">MLPRDAYLFGLLSLALHGCGAGSETSPPPAAPKAPASAAAQGASTGPAKAPDKLERDALKTVLPMGLPWLLRRVWPEEVFREGKFVGWRLVAIPEEWTGLDVRPDDVVTRVNGKTVETPEQLWDAWTSLATAPELRVTYERGAETKEIVLPIAGAPAPELLASLTSPSPPPRKAPGKRGTIVIESREPAGDDPDAK</sequence>
<keyword evidence="2" id="KW-0645">Protease</keyword>
<dbReference type="AlphaFoldDB" id="A0A4V5PP61"/>
<dbReference type="RefSeq" id="WP_136932136.1">
    <property type="nucleotide sequence ID" value="NZ_SSMQ01000033.1"/>
</dbReference>
<protein>
    <submittedName>
        <fullName evidence="2">Serine protease</fullName>
    </submittedName>
</protein>
<feature type="region of interest" description="Disordered" evidence="1">
    <location>
        <begin position="160"/>
        <end position="196"/>
    </location>
</feature>
<gene>
    <name evidence="2" type="ORF">E8A74_27915</name>
</gene>
<keyword evidence="3" id="KW-1185">Reference proteome</keyword>
<feature type="compositionally biased region" description="Basic and acidic residues" evidence="1">
    <location>
        <begin position="184"/>
        <end position="196"/>
    </location>
</feature>
<dbReference type="EMBL" id="SSMQ01000033">
    <property type="protein sequence ID" value="TKD02730.1"/>
    <property type="molecule type" value="Genomic_DNA"/>
</dbReference>
<dbReference type="SUPFAM" id="SSF50156">
    <property type="entry name" value="PDZ domain-like"/>
    <property type="match status" value="1"/>
</dbReference>
<keyword evidence="2" id="KW-0378">Hydrolase</keyword>
<organism evidence="2 3">
    <name type="scientific">Polyangium fumosum</name>
    <dbReference type="NCBI Taxonomy" id="889272"/>
    <lineage>
        <taxon>Bacteria</taxon>
        <taxon>Pseudomonadati</taxon>
        <taxon>Myxococcota</taxon>
        <taxon>Polyangia</taxon>
        <taxon>Polyangiales</taxon>
        <taxon>Polyangiaceae</taxon>
        <taxon>Polyangium</taxon>
    </lineage>
</organism>
<name>A0A4V5PP61_9BACT</name>
<accession>A0A4V5PP61</accession>
<comment type="caution">
    <text evidence="2">The sequence shown here is derived from an EMBL/GenBank/DDBJ whole genome shotgun (WGS) entry which is preliminary data.</text>
</comment>
<dbReference type="InterPro" id="IPR036034">
    <property type="entry name" value="PDZ_sf"/>
</dbReference>
<dbReference type="Proteomes" id="UP000309215">
    <property type="component" value="Unassembled WGS sequence"/>
</dbReference>
<evidence type="ECO:0000313" key="2">
    <source>
        <dbReference type="EMBL" id="TKD02730.1"/>
    </source>
</evidence>
<evidence type="ECO:0000256" key="1">
    <source>
        <dbReference type="SAM" id="MobiDB-lite"/>
    </source>
</evidence>
<evidence type="ECO:0000313" key="3">
    <source>
        <dbReference type="Proteomes" id="UP000309215"/>
    </source>
</evidence>